<dbReference type="OrthoDB" id="547680at2"/>
<organism evidence="2 3">
    <name type="scientific">Chitinimonas arctica</name>
    <dbReference type="NCBI Taxonomy" id="2594795"/>
    <lineage>
        <taxon>Bacteria</taxon>
        <taxon>Pseudomonadati</taxon>
        <taxon>Pseudomonadota</taxon>
        <taxon>Betaproteobacteria</taxon>
        <taxon>Neisseriales</taxon>
        <taxon>Chitinibacteraceae</taxon>
        <taxon>Chitinimonas</taxon>
    </lineage>
</organism>
<dbReference type="EMBL" id="CP041730">
    <property type="protein sequence ID" value="QDQ25585.1"/>
    <property type="molecule type" value="Genomic_DNA"/>
</dbReference>
<reference evidence="3" key="1">
    <citation type="submission" date="2019-07" db="EMBL/GenBank/DDBJ databases">
        <title>Chitinimonas sp. nov., isolated from Ny-Alesund, arctica soil.</title>
        <authorList>
            <person name="Xu Q."/>
            <person name="Peng F."/>
        </authorList>
    </citation>
    <scope>NUCLEOTIDE SEQUENCE [LARGE SCALE GENOMIC DNA]</scope>
    <source>
        <strain evidence="3">R3-44</strain>
    </source>
</reference>
<feature type="signal peptide" evidence="1">
    <location>
        <begin position="1"/>
        <end position="22"/>
    </location>
</feature>
<evidence type="ECO:0000313" key="2">
    <source>
        <dbReference type="EMBL" id="QDQ25585.1"/>
    </source>
</evidence>
<name>A0A516SBQ6_9NEIS</name>
<keyword evidence="3" id="KW-1185">Reference proteome</keyword>
<accession>A0A516SBQ6</accession>
<dbReference type="Gene3D" id="3.40.190.10">
    <property type="entry name" value="Periplasmic binding protein-like II"/>
    <property type="match status" value="2"/>
</dbReference>
<keyword evidence="1" id="KW-0732">Signal</keyword>
<evidence type="ECO:0000313" key="3">
    <source>
        <dbReference type="Proteomes" id="UP000317550"/>
    </source>
</evidence>
<proteinExistence type="predicted"/>
<dbReference type="RefSeq" id="WP_143856510.1">
    <property type="nucleotide sequence ID" value="NZ_CP041730.1"/>
</dbReference>
<evidence type="ECO:0000256" key="1">
    <source>
        <dbReference type="SAM" id="SignalP"/>
    </source>
</evidence>
<dbReference type="KEGG" id="cari:FNU76_04020"/>
<sequence>MPAFAFSSMRFVLALFASVHLAAATPASDEVIYPAPEGINDVRHEDKLELLKGALEHTRKQYGGYTMRPAGIVMNKARQQVTLASGKDLTLGWGSTSLDMEKDFLPIRICLRKGLGGFRIALIAEGRQGEFDKVRSLDDLKKFIVGQGNGWAGNELLTAAGLNVVTSNYDSLFRMLAIRRIDLFPRGLSEAFSEYEANRTAVPNLAIEQSFLIRYDNPYYFFVAKENTRLAQRIEQGLRAMIKDGSFDEIFWRYNGEWIRRANVNERRVLHLQNSELPPQTPLADKSLWFDPAAPLPK</sequence>
<protein>
    <submittedName>
        <fullName evidence="2">Amino acid ABC transporter substrate-binding protein</fullName>
    </submittedName>
</protein>
<dbReference type="Proteomes" id="UP000317550">
    <property type="component" value="Chromosome"/>
</dbReference>
<feature type="chain" id="PRO_5021954572" evidence="1">
    <location>
        <begin position="23"/>
        <end position="298"/>
    </location>
</feature>
<dbReference type="SUPFAM" id="SSF53850">
    <property type="entry name" value="Periplasmic binding protein-like II"/>
    <property type="match status" value="1"/>
</dbReference>
<gene>
    <name evidence="2" type="ORF">FNU76_04020</name>
</gene>
<dbReference type="AlphaFoldDB" id="A0A516SBQ6"/>